<name>A0ABR4PGV7_9HELO</name>
<protein>
    <recommendedName>
        <fullName evidence="5">MYND-type domain-containing protein</fullName>
    </recommendedName>
</protein>
<proteinExistence type="predicted"/>
<dbReference type="PROSITE" id="PS01360">
    <property type="entry name" value="ZF_MYND_1"/>
    <property type="match status" value="1"/>
</dbReference>
<evidence type="ECO:0000313" key="6">
    <source>
        <dbReference type="EMBL" id="KAL3422241.1"/>
    </source>
</evidence>
<dbReference type="Gene3D" id="6.10.140.2220">
    <property type="match status" value="1"/>
</dbReference>
<keyword evidence="1" id="KW-0479">Metal-binding</keyword>
<evidence type="ECO:0000256" key="2">
    <source>
        <dbReference type="ARBA" id="ARBA00022771"/>
    </source>
</evidence>
<dbReference type="Proteomes" id="UP001629113">
    <property type="component" value="Unassembled WGS sequence"/>
</dbReference>
<dbReference type="PROSITE" id="PS50865">
    <property type="entry name" value="ZF_MYND_2"/>
    <property type="match status" value="1"/>
</dbReference>
<evidence type="ECO:0000259" key="5">
    <source>
        <dbReference type="PROSITE" id="PS50865"/>
    </source>
</evidence>
<dbReference type="Pfam" id="PF01753">
    <property type="entry name" value="zf-MYND"/>
    <property type="match status" value="1"/>
</dbReference>
<evidence type="ECO:0000256" key="4">
    <source>
        <dbReference type="PROSITE-ProRule" id="PRU00134"/>
    </source>
</evidence>
<dbReference type="SUPFAM" id="SSF144232">
    <property type="entry name" value="HIT/MYND zinc finger-like"/>
    <property type="match status" value="1"/>
</dbReference>
<evidence type="ECO:0000256" key="3">
    <source>
        <dbReference type="ARBA" id="ARBA00022833"/>
    </source>
</evidence>
<accession>A0ABR4PGV7</accession>
<evidence type="ECO:0000313" key="7">
    <source>
        <dbReference type="Proteomes" id="UP001629113"/>
    </source>
</evidence>
<keyword evidence="7" id="KW-1185">Reference proteome</keyword>
<evidence type="ECO:0000256" key="1">
    <source>
        <dbReference type="ARBA" id="ARBA00022723"/>
    </source>
</evidence>
<feature type="domain" description="MYND-type" evidence="5">
    <location>
        <begin position="109"/>
        <end position="149"/>
    </location>
</feature>
<comment type="caution">
    <text evidence="6">The sequence shown here is derived from an EMBL/GenBank/DDBJ whole genome shotgun (WGS) entry which is preliminary data.</text>
</comment>
<reference evidence="6 7" key="1">
    <citation type="submission" date="2024-06" db="EMBL/GenBank/DDBJ databases">
        <title>Complete genome of Phlyctema vagabunda strain 19-DSS-EL-015.</title>
        <authorList>
            <person name="Fiorenzani C."/>
        </authorList>
    </citation>
    <scope>NUCLEOTIDE SEQUENCE [LARGE SCALE GENOMIC DNA]</scope>
    <source>
        <strain evidence="6 7">19-DSS-EL-015</strain>
    </source>
</reference>
<sequence length="169" mass="18665">MTLSTNPTYILSDSSGQNFACVLRMPTEAASEGAGPKFEVESFKKKHTLVLRDAERSGVRDGKQGHVAKGIDEVMIIPASVERLMELSIRARAELVQREGEVKEGEEICQACGTRGEDLLRCRGCECVWYCDKSCQTKGWSDGGHKTDCKVFKAVSRMDLGDRGFNLVE</sequence>
<gene>
    <name evidence="6" type="ORF">PVAG01_06397</name>
</gene>
<organism evidence="6 7">
    <name type="scientific">Phlyctema vagabunda</name>
    <dbReference type="NCBI Taxonomy" id="108571"/>
    <lineage>
        <taxon>Eukaryota</taxon>
        <taxon>Fungi</taxon>
        <taxon>Dikarya</taxon>
        <taxon>Ascomycota</taxon>
        <taxon>Pezizomycotina</taxon>
        <taxon>Leotiomycetes</taxon>
        <taxon>Helotiales</taxon>
        <taxon>Dermateaceae</taxon>
        <taxon>Phlyctema</taxon>
    </lineage>
</organism>
<keyword evidence="3" id="KW-0862">Zinc</keyword>
<dbReference type="InterPro" id="IPR002893">
    <property type="entry name" value="Znf_MYND"/>
</dbReference>
<keyword evidence="2 4" id="KW-0863">Zinc-finger</keyword>
<dbReference type="EMBL" id="JBFCZG010000005">
    <property type="protein sequence ID" value="KAL3422241.1"/>
    <property type="molecule type" value="Genomic_DNA"/>
</dbReference>